<dbReference type="Gene3D" id="3.40.50.150">
    <property type="entry name" value="Vaccinia Virus protein VP39"/>
    <property type="match status" value="1"/>
</dbReference>
<name>A0A2X0XHC5_9BACI</name>
<proteinExistence type="predicted"/>
<dbReference type="GO" id="GO:0032259">
    <property type="term" value="P:methylation"/>
    <property type="evidence" value="ECO:0007669"/>
    <property type="project" value="UniProtKB-KW"/>
</dbReference>
<dbReference type="PANTHER" id="PTHR43861">
    <property type="entry name" value="TRANS-ACONITATE 2-METHYLTRANSFERASE-RELATED"/>
    <property type="match status" value="1"/>
</dbReference>
<dbReference type="Pfam" id="PF08242">
    <property type="entry name" value="Methyltransf_12"/>
    <property type="match status" value="1"/>
</dbReference>
<dbReference type="SUPFAM" id="SSF53335">
    <property type="entry name" value="S-adenosyl-L-methionine-dependent methyltransferases"/>
    <property type="match status" value="1"/>
</dbReference>
<evidence type="ECO:0000259" key="1">
    <source>
        <dbReference type="Pfam" id="PF08242"/>
    </source>
</evidence>
<dbReference type="GO" id="GO:0008168">
    <property type="term" value="F:methyltransferase activity"/>
    <property type="evidence" value="ECO:0007669"/>
    <property type="project" value="UniProtKB-KW"/>
</dbReference>
<evidence type="ECO:0000313" key="2">
    <source>
        <dbReference type="EMBL" id="SPT98545.1"/>
    </source>
</evidence>
<evidence type="ECO:0000313" key="3">
    <source>
        <dbReference type="Proteomes" id="UP000251431"/>
    </source>
</evidence>
<dbReference type="AlphaFoldDB" id="A0A2X0XHC5"/>
<organism evidence="2 3">
    <name type="scientific">Lysinibacillus capsici</name>
    <dbReference type="NCBI Taxonomy" id="2115968"/>
    <lineage>
        <taxon>Bacteria</taxon>
        <taxon>Bacillati</taxon>
        <taxon>Bacillota</taxon>
        <taxon>Bacilli</taxon>
        <taxon>Bacillales</taxon>
        <taxon>Bacillaceae</taxon>
        <taxon>Lysinibacillus</taxon>
    </lineage>
</organism>
<dbReference type="InterPro" id="IPR029063">
    <property type="entry name" value="SAM-dependent_MTases_sf"/>
</dbReference>
<dbReference type="EMBL" id="UAQE01000001">
    <property type="protein sequence ID" value="SPT98545.1"/>
    <property type="molecule type" value="Genomic_DNA"/>
</dbReference>
<sequence>MNRSINSWDSPSVNNYQQSIRQKIIGYDLIYDMMVNILQNFTPANKFLVVGAGGGQELLTLGKSFPSAHFTAVDSSKVMLELAAKQIESLPHRPTIMWVEKDLLSLRVNEVFDVVSCHLVLHFIESLDQKRTMLQKIADSLKENGVLFISSINADLTSQTFKHELRYWRSSMLHNGIGEDHWQRFEQSFSVTTHPINLELLINLLKEAGFTTILPYFKTHMIDALVAIKGETTI</sequence>
<feature type="domain" description="Methyltransferase type 12" evidence="1">
    <location>
        <begin position="48"/>
        <end position="147"/>
    </location>
</feature>
<reference evidence="2 3" key="1">
    <citation type="submission" date="2018-06" db="EMBL/GenBank/DDBJ databases">
        <authorList>
            <consortium name="Pathogen Informatics"/>
            <person name="Doyle S."/>
        </authorList>
    </citation>
    <scope>NUCLEOTIDE SEQUENCE [LARGE SCALE GENOMIC DNA]</scope>
    <source>
        <strain evidence="2 3">NCTC7582</strain>
    </source>
</reference>
<dbReference type="Proteomes" id="UP000251431">
    <property type="component" value="Unassembled WGS sequence"/>
</dbReference>
<protein>
    <submittedName>
        <fullName evidence="2">Methyltransferase type 12</fullName>
    </submittedName>
</protein>
<keyword evidence="2" id="KW-0808">Transferase</keyword>
<dbReference type="CDD" id="cd02440">
    <property type="entry name" value="AdoMet_MTases"/>
    <property type="match status" value="1"/>
</dbReference>
<dbReference type="InterPro" id="IPR013217">
    <property type="entry name" value="Methyltransf_12"/>
</dbReference>
<gene>
    <name evidence="2" type="ORF">NCTC7582_01736</name>
</gene>
<keyword evidence="2" id="KW-0489">Methyltransferase</keyword>
<dbReference type="RefSeq" id="WP_112117047.1">
    <property type="nucleotide sequence ID" value="NZ_UAQE01000001.1"/>
</dbReference>
<accession>A0A2X0XHC5</accession>